<dbReference type="Pfam" id="PF11165">
    <property type="entry name" value="DUF2949"/>
    <property type="match status" value="1"/>
</dbReference>
<protein>
    <recommendedName>
        <fullName evidence="3">DUF2949 domain-containing protein</fullName>
    </recommendedName>
</protein>
<proteinExistence type="predicted"/>
<dbReference type="Proteomes" id="UP000249467">
    <property type="component" value="Unassembled WGS sequence"/>
</dbReference>
<accession>A0A2W4WHA2</accession>
<name>A0A2W4WHA2_9CYAN</name>
<dbReference type="InterPro" id="IPR021336">
    <property type="entry name" value="DUF2949"/>
</dbReference>
<evidence type="ECO:0000313" key="2">
    <source>
        <dbReference type="Proteomes" id="UP000249467"/>
    </source>
</evidence>
<evidence type="ECO:0008006" key="3">
    <source>
        <dbReference type="Google" id="ProtNLM"/>
    </source>
</evidence>
<evidence type="ECO:0000313" key="1">
    <source>
        <dbReference type="EMBL" id="PZO44493.1"/>
    </source>
</evidence>
<reference evidence="1 2" key="1">
    <citation type="submission" date="2018-04" db="EMBL/GenBank/DDBJ databases">
        <authorList>
            <person name="Go L.Y."/>
            <person name="Mitchell J.A."/>
        </authorList>
    </citation>
    <scope>NUCLEOTIDE SEQUENCE [LARGE SCALE GENOMIC DNA]</scope>
    <source>
        <strain evidence="1">ULC066bin1</strain>
    </source>
</reference>
<reference evidence="1 2" key="2">
    <citation type="submission" date="2018-06" db="EMBL/GenBank/DDBJ databases">
        <title>Metagenomic assembly of (sub)arctic Cyanobacteria and their associated microbiome from non-axenic cultures.</title>
        <authorList>
            <person name="Baurain D."/>
        </authorList>
    </citation>
    <scope>NUCLEOTIDE SEQUENCE [LARGE SCALE GENOMIC DNA]</scope>
    <source>
        <strain evidence="1">ULC066bin1</strain>
    </source>
</reference>
<dbReference type="SUPFAM" id="SSF160246">
    <property type="entry name" value="EspE N-terminal domain-like"/>
    <property type="match status" value="1"/>
</dbReference>
<dbReference type="AlphaFoldDB" id="A0A2W4WHA2"/>
<dbReference type="EMBL" id="QBML01000002">
    <property type="protein sequence ID" value="PZO44493.1"/>
    <property type="molecule type" value="Genomic_DNA"/>
</dbReference>
<sequence>MSYQSQTYVIASHQEDLERHLLESSLVDREQLAVAKRWQERQEGPLLMILLQLSFIDLHQFSGLLDWSGQGWMDTSY</sequence>
<organism evidence="1 2">
    <name type="scientific">Pseudanabaena frigida</name>
    <dbReference type="NCBI Taxonomy" id="945775"/>
    <lineage>
        <taxon>Bacteria</taxon>
        <taxon>Bacillati</taxon>
        <taxon>Cyanobacteriota</taxon>
        <taxon>Cyanophyceae</taxon>
        <taxon>Pseudanabaenales</taxon>
        <taxon>Pseudanabaenaceae</taxon>
        <taxon>Pseudanabaena</taxon>
    </lineage>
</organism>
<dbReference type="InterPro" id="IPR037257">
    <property type="entry name" value="T2SS_E_N_sf"/>
</dbReference>
<comment type="caution">
    <text evidence="1">The sequence shown here is derived from an EMBL/GenBank/DDBJ whole genome shotgun (WGS) entry which is preliminary data.</text>
</comment>
<gene>
    <name evidence="1" type="ORF">DCF19_01715</name>
</gene>